<dbReference type="InterPro" id="IPR051035">
    <property type="entry name" value="Mito_inheritance_9"/>
</dbReference>
<dbReference type="InterPro" id="IPR011009">
    <property type="entry name" value="Kinase-like_dom_sf"/>
</dbReference>
<dbReference type="PANTHER" id="PTHR36091:SF1">
    <property type="entry name" value="ALTERED INHERITANCE OF MITOCHONDRIA PROTEIN 9, MITOCHONDRIAL"/>
    <property type="match status" value="1"/>
</dbReference>
<evidence type="ECO:0000256" key="1">
    <source>
        <dbReference type="ARBA" id="ARBA00004173"/>
    </source>
</evidence>
<evidence type="ECO:0000313" key="9">
    <source>
        <dbReference type="EMBL" id="KAL0638565.1"/>
    </source>
</evidence>
<accession>A0ABR3GRR1</accession>
<evidence type="ECO:0000259" key="8">
    <source>
        <dbReference type="Pfam" id="PF01636"/>
    </source>
</evidence>
<name>A0ABR3GRR1_9PEZI</name>
<dbReference type="Proteomes" id="UP001447188">
    <property type="component" value="Unassembled WGS sequence"/>
</dbReference>
<keyword evidence="5" id="KW-0496">Mitochondrion</keyword>
<protein>
    <recommendedName>
        <fullName evidence="3">Altered inheritance of mitochondria protein 9, mitochondrial</fullName>
    </recommendedName>
    <alternativeName>
        <fullName evidence="6">Found in mitochondrial proteome protein 29</fullName>
    </alternativeName>
</protein>
<reference evidence="9 10" key="1">
    <citation type="submission" date="2024-02" db="EMBL/GenBank/DDBJ databases">
        <title>Discinaceae phylogenomics.</title>
        <authorList>
            <person name="Dirks A.C."/>
            <person name="James T.Y."/>
        </authorList>
    </citation>
    <scope>NUCLEOTIDE SEQUENCE [LARGE SCALE GENOMIC DNA]</scope>
    <source>
        <strain evidence="9 10">ACD0624</strain>
    </source>
</reference>
<evidence type="ECO:0000256" key="5">
    <source>
        <dbReference type="ARBA" id="ARBA00023128"/>
    </source>
</evidence>
<feature type="domain" description="Aminoglycoside phosphotransferase" evidence="8">
    <location>
        <begin position="147"/>
        <end position="374"/>
    </location>
</feature>
<keyword evidence="10" id="KW-1185">Reference proteome</keyword>
<feature type="compositionally biased region" description="Low complexity" evidence="7">
    <location>
        <begin position="1"/>
        <end position="15"/>
    </location>
</feature>
<evidence type="ECO:0000256" key="3">
    <source>
        <dbReference type="ARBA" id="ARBA00016197"/>
    </source>
</evidence>
<organism evidence="9 10">
    <name type="scientific">Discina gigas</name>
    <dbReference type="NCBI Taxonomy" id="1032678"/>
    <lineage>
        <taxon>Eukaryota</taxon>
        <taxon>Fungi</taxon>
        <taxon>Dikarya</taxon>
        <taxon>Ascomycota</taxon>
        <taxon>Pezizomycotina</taxon>
        <taxon>Pezizomycetes</taxon>
        <taxon>Pezizales</taxon>
        <taxon>Discinaceae</taxon>
        <taxon>Discina</taxon>
    </lineage>
</organism>
<gene>
    <name evidence="9" type="ORF">Q9L58_002501</name>
</gene>
<evidence type="ECO:0000256" key="2">
    <source>
        <dbReference type="ARBA" id="ARBA00005543"/>
    </source>
</evidence>
<feature type="region of interest" description="Disordered" evidence="7">
    <location>
        <begin position="1"/>
        <end position="71"/>
    </location>
</feature>
<comment type="similarity">
    <text evidence="2">Belongs to the AIM9 family.</text>
</comment>
<evidence type="ECO:0000313" key="10">
    <source>
        <dbReference type="Proteomes" id="UP001447188"/>
    </source>
</evidence>
<dbReference type="PANTHER" id="PTHR36091">
    <property type="entry name" value="ALTERED INHERITANCE OF MITOCHONDRIA PROTEIN 9, MITOCHONDRIAL"/>
    <property type="match status" value="1"/>
</dbReference>
<dbReference type="Pfam" id="PF01636">
    <property type="entry name" value="APH"/>
    <property type="match status" value="1"/>
</dbReference>
<feature type="compositionally biased region" description="Pro residues" evidence="7">
    <location>
        <begin position="468"/>
        <end position="480"/>
    </location>
</feature>
<proteinExistence type="inferred from homology"/>
<feature type="region of interest" description="Disordered" evidence="7">
    <location>
        <begin position="459"/>
        <end position="487"/>
    </location>
</feature>
<comment type="subcellular location">
    <subcellularLocation>
        <location evidence="1">Mitochondrion</location>
    </subcellularLocation>
</comment>
<evidence type="ECO:0000256" key="6">
    <source>
        <dbReference type="ARBA" id="ARBA00031849"/>
    </source>
</evidence>
<comment type="caution">
    <text evidence="9">The sequence shown here is derived from an EMBL/GenBank/DDBJ whole genome shotgun (WGS) entry which is preliminary data.</text>
</comment>
<sequence length="602" mass="67173">MSSQSGTGKSQKSSTIFCQRQLSHRRGDNADPSPSNLTKDVNGDVQRDDHLAAPASPPISRTLRPQSSPLPNDLTYDISRLQRSEWVDLAALASCAVSKLGKEKCVGISELGRGSHNSLYRLEFSDSTECAASISNSPPQFFSQQIKLSEIATMQYLHSSPLYNIPIPRVYSWDLSFNNPVGAPYVLREVSPGKNMAEDGKFYRLSSQDKMKVIKELALVQAELSKPSEFDKIGSIYRRKDGKDGFYVGEIISACVGEDFSGERGPSKGPYSSMPEMWQSRLERETLLAIHNWSSLSSDSAISSQSPPSLANPQHFGEVLQLLSGLTNLFAPPKELATLCIHHSDLAIRNVIFDEKTLKITGVIDWEFACVVPLVITGRFPNDLGWEGNEFAHSLGRLGDSGEVWNHHYYDWTSLEGVTPPPPIASSLLDTGSAYEADQVEDYLMNHYTTNMNGFSDDSRTLMNEPDIPSPPSPPLPAPPTSRTSQRDLDVRASRLVELFYLRKYYASCVASRDFALTRLFIDSVAYIKFNELVMGGCEKWFSGVEWIREVFWRLESLEGAQVESLRRGKAVVKVPEIFSEKVDRGVVDLSNWEDRLRKNSF</sequence>
<dbReference type="Gene3D" id="3.90.1200.10">
    <property type="match status" value="1"/>
</dbReference>
<evidence type="ECO:0000256" key="7">
    <source>
        <dbReference type="SAM" id="MobiDB-lite"/>
    </source>
</evidence>
<evidence type="ECO:0000256" key="4">
    <source>
        <dbReference type="ARBA" id="ARBA00022946"/>
    </source>
</evidence>
<keyword evidence="4" id="KW-0809">Transit peptide</keyword>
<dbReference type="SUPFAM" id="SSF56112">
    <property type="entry name" value="Protein kinase-like (PK-like)"/>
    <property type="match status" value="1"/>
</dbReference>
<dbReference type="InterPro" id="IPR002575">
    <property type="entry name" value="Aminoglycoside_PTrfase"/>
</dbReference>
<dbReference type="EMBL" id="JBBBZM010000021">
    <property type="protein sequence ID" value="KAL0638565.1"/>
    <property type="molecule type" value="Genomic_DNA"/>
</dbReference>
<feature type="compositionally biased region" description="Basic and acidic residues" evidence="7">
    <location>
        <begin position="41"/>
        <end position="51"/>
    </location>
</feature>